<name>A0A926KQF7_9BACL</name>
<dbReference type="GO" id="GO:0005886">
    <property type="term" value="C:plasma membrane"/>
    <property type="evidence" value="ECO:0007669"/>
    <property type="project" value="UniProtKB-SubCell"/>
</dbReference>
<sequence>MTSFRGKLIAASIVCILIPTLVTLVVYNYLTRDAVKDQAVSNAQQTLQLVDGHVTNTLKHMLYLMNYFQVEQSGIGQTFKQFISGDWGTANPAYEEYKARADIMTKIESVTAAGEPSYLTILLSNGTYFMNYRKDDDFDPVLLITKPWITKVQGFQGLDSYWVGVTPTEFRRDKATSPYQLTAVRQLDSRSRTGVIVVTIMERQIGNYFREVSAVQGQEVMLLDGNDQIISHADINQIGTSFPYLKQLNKQEDNIVQIDGKNYLISKRVLAVNGWKLVSLIPYSTAVSKINSIFENVFTFQLISFILFFILLMVAIRAFTKPLLKLDKVATSVQKGELHLRSSIRGQDEIGRLGKSFDQMLDRISDMIIEVTRTQARKRKAELDMLQAQINPHFLFNVLNSIRMKVLGKGDRESAEMIASLSKLLRMTIQDQGNIPLHDEVDTVIDYMKLMNMRQKDKVDLEIDIDNDVFLEQVPRFFLQPIIENALIHGLNQQAGTIQLNAHAEADHIRICIRDSGQGMDQATLERLRSKLAMHTDEMLLAEPEKKKGFSSIGLQNVNERMRMTFGDAFLMQVDSEIGAGTAVTLIIPKQMQEQEEVHEDV</sequence>
<dbReference type="GO" id="GO:0005524">
    <property type="term" value="F:ATP binding"/>
    <property type="evidence" value="ECO:0007669"/>
    <property type="project" value="UniProtKB-KW"/>
</dbReference>
<gene>
    <name evidence="14" type="ORF">ICC18_18805</name>
</gene>
<dbReference type="CDD" id="cd06225">
    <property type="entry name" value="HAMP"/>
    <property type="match status" value="1"/>
</dbReference>
<keyword evidence="10" id="KW-0902">Two-component regulatory system</keyword>
<keyword evidence="9 12" id="KW-1133">Transmembrane helix</keyword>
<dbReference type="Gene3D" id="3.30.565.10">
    <property type="entry name" value="Histidine kinase-like ATPase, C-terminal domain"/>
    <property type="match status" value="1"/>
</dbReference>
<dbReference type="Gene3D" id="6.10.340.10">
    <property type="match status" value="1"/>
</dbReference>
<dbReference type="SUPFAM" id="SSF55874">
    <property type="entry name" value="ATPase domain of HSP90 chaperone/DNA topoisomerase II/histidine kinase"/>
    <property type="match status" value="1"/>
</dbReference>
<keyword evidence="2" id="KW-1003">Cell membrane</keyword>
<comment type="caution">
    <text evidence="14">The sequence shown here is derived from an EMBL/GenBank/DDBJ whole genome shotgun (WGS) entry which is preliminary data.</text>
</comment>
<keyword evidence="7 14" id="KW-0418">Kinase</keyword>
<organism evidence="14 15">
    <name type="scientific">Paenibacillus sedimenti</name>
    <dbReference type="NCBI Taxonomy" id="2770274"/>
    <lineage>
        <taxon>Bacteria</taxon>
        <taxon>Bacillati</taxon>
        <taxon>Bacillota</taxon>
        <taxon>Bacilli</taxon>
        <taxon>Bacillales</taxon>
        <taxon>Paenibacillaceae</taxon>
        <taxon>Paenibacillus</taxon>
    </lineage>
</organism>
<dbReference type="GO" id="GO:0000155">
    <property type="term" value="F:phosphorelay sensor kinase activity"/>
    <property type="evidence" value="ECO:0007669"/>
    <property type="project" value="InterPro"/>
</dbReference>
<accession>A0A926KQF7</accession>
<dbReference type="PROSITE" id="PS50885">
    <property type="entry name" value="HAMP"/>
    <property type="match status" value="1"/>
</dbReference>
<evidence type="ECO:0000256" key="7">
    <source>
        <dbReference type="ARBA" id="ARBA00022777"/>
    </source>
</evidence>
<dbReference type="InterPro" id="IPR003660">
    <property type="entry name" value="HAMP_dom"/>
</dbReference>
<keyword evidence="3" id="KW-0597">Phosphoprotein</keyword>
<dbReference type="Proteomes" id="UP000650466">
    <property type="component" value="Unassembled WGS sequence"/>
</dbReference>
<dbReference type="PANTHER" id="PTHR34220:SF11">
    <property type="entry name" value="SENSOR PROTEIN KINASE HPTS"/>
    <property type="match status" value="1"/>
</dbReference>
<evidence type="ECO:0000256" key="2">
    <source>
        <dbReference type="ARBA" id="ARBA00022475"/>
    </source>
</evidence>
<evidence type="ECO:0000256" key="6">
    <source>
        <dbReference type="ARBA" id="ARBA00022741"/>
    </source>
</evidence>
<protein>
    <submittedName>
        <fullName evidence="14">Sensor histidine kinase</fullName>
    </submittedName>
</protein>
<evidence type="ECO:0000256" key="1">
    <source>
        <dbReference type="ARBA" id="ARBA00004651"/>
    </source>
</evidence>
<dbReference type="AlphaFoldDB" id="A0A926KQF7"/>
<dbReference type="InterPro" id="IPR050640">
    <property type="entry name" value="Bact_2-comp_sensor_kinase"/>
</dbReference>
<feature type="transmembrane region" description="Helical" evidence="12">
    <location>
        <begin position="7"/>
        <end position="30"/>
    </location>
</feature>
<evidence type="ECO:0000256" key="11">
    <source>
        <dbReference type="ARBA" id="ARBA00023136"/>
    </source>
</evidence>
<reference evidence="14" key="1">
    <citation type="submission" date="2020-09" db="EMBL/GenBank/DDBJ databases">
        <title>Draft Genome Sequence of Paenibacillus sp. WST5.</title>
        <authorList>
            <person name="Bao Z."/>
        </authorList>
    </citation>
    <scope>NUCLEOTIDE SEQUENCE</scope>
    <source>
        <strain evidence="14">WST5</strain>
    </source>
</reference>
<feature type="transmembrane region" description="Helical" evidence="12">
    <location>
        <begin position="298"/>
        <end position="319"/>
    </location>
</feature>
<comment type="subcellular location">
    <subcellularLocation>
        <location evidence="1">Cell membrane</location>
        <topology evidence="1">Multi-pass membrane protein</topology>
    </subcellularLocation>
</comment>
<dbReference type="PANTHER" id="PTHR34220">
    <property type="entry name" value="SENSOR HISTIDINE KINASE YPDA"/>
    <property type="match status" value="1"/>
</dbReference>
<dbReference type="Pfam" id="PF02518">
    <property type="entry name" value="HATPase_c"/>
    <property type="match status" value="1"/>
</dbReference>
<dbReference type="Pfam" id="PF00672">
    <property type="entry name" value="HAMP"/>
    <property type="match status" value="1"/>
</dbReference>
<keyword evidence="5 12" id="KW-0812">Transmembrane</keyword>
<keyword evidence="11 12" id="KW-0472">Membrane</keyword>
<evidence type="ECO:0000256" key="12">
    <source>
        <dbReference type="SAM" id="Phobius"/>
    </source>
</evidence>
<dbReference type="SUPFAM" id="SSF158472">
    <property type="entry name" value="HAMP domain-like"/>
    <property type="match status" value="1"/>
</dbReference>
<evidence type="ECO:0000256" key="5">
    <source>
        <dbReference type="ARBA" id="ARBA00022692"/>
    </source>
</evidence>
<dbReference type="Pfam" id="PF06580">
    <property type="entry name" value="His_kinase"/>
    <property type="match status" value="1"/>
</dbReference>
<evidence type="ECO:0000259" key="13">
    <source>
        <dbReference type="PROSITE" id="PS50885"/>
    </source>
</evidence>
<dbReference type="InterPro" id="IPR036890">
    <property type="entry name" value="HATPase_C_sf"/>
</dbReference>
<evidence type="ECO:0000256" key="4">
    <source>
        <dbReference type="ARBA" id="ARBA00022679"/>
    </source>
</evidence>
<keyword evidence="6" id="KW-0547">Nucleotide-binding</keyword>
<dbReference type="EMBL" id="JACVVD010000006">
    <property type="protein sequence ID" value="MBD0382172.1"/>
    <property type="molecule type" value="Genomic_DNA"/>
</dbReference>
<keyword evidence="8" id="KW-0067">ATP-binding</keyword>
<keyword evidence="15" id="KW-1185">Reference proteome</keyword>
<evidence type="ECO:0000256" key="10">
    <source>
        <dbReference type="ARBA" id="ARBA00023012"/>
    </source>
</evidence>
<feature type="domain" description="HAMP" evidence="13">
    <location>
        <begin position="317"/>
        <end position="369"/>
    </location>
</feature>
<evidence type="ECO:0000256" key="3">
    <source>
        <dbReference type="ARBA" id="ARBA00022553"/>
    </source>
</evidence>
<evidence type="ECO:0000256" key="9">
    <source>
        <dbReference type="ARBA" id="ARBA00022989"/>
    </source>
</evidence>
<dbReference type="InterPro" id="IPR010559">
    <property type="entry name" value="Sig_transdc_His_kin_internal"/>
</dbReference>
<dbReference type="Gene3D" id="3.30.450.20">
    <property type="entry name" value="PAS domain"/>
    <property type="match status" value="1"/>
</dbReference>
<keyword evidence="4" id="KW-0808">Transferase</keyword>
<dbReference type="InterPro" id="IPR003594">
    <property type="entry name" value="HATPase_dom"/>
</dbReference>
<proteinExistence type="predicted"/>
<evidence type="ECO:0000313" key="15">
    <source>
        <dbReference type="Proteomes" id="UP000650466"/>
    </source>
</evidence>
<dbReference type="SMART" id="SM00304">
    <property type="entry name" value="HAMP"/>
    <property type="match status" value="1"/>
</dbReference>
<evidence type="ECO:0000313" key="14">
    <source>
        <dbReference type="EMBL" id="MBD0382172.1"/>
    </source>
</evidence>
<evidence type="ECO:0000256" key="8">
    <source>
        <dbReference type="ARBA" id="ARBA00022840"/>
    </source>
</evidence>